<evidence type="ECO:0000259" key="1">
    <source>
        <dbReference type="Pfam" id="PF13649"/>
    </source>
</evidence>
<evidence type="ECO:0000313" key="3">
    <source>
        <dbReference type="Proteomes" id="UP000321413"/>
    </source>
</evidence>
<protein>
    <submittedName>
        <fullName evidence="2">Methyltransferase domain-containing protein</fullName>
    </submittedName>
</protein>
<feature type="domain" description="Methyltransferase" evidence="1">
    <location>
        <begin position="216"/>
        <end position="310"/>
    </location>
</feature>
<organism evidence="2 3">
    <name type="scientific">Massilia arenae</name>
    <dbReference type="NCBI Taxonomy" id="2603288"/>
    <lineage>
        <taxon>Bacteria</taxon>
        <taxon>Pseudomonadati</taxon>
        <taxon>Pseudomonadota</taxon>
        <taxon>Betaproteobacteria</taxon>
        <taxon>Burkholderiales</taxon>
        <taxon>Oxalobacteraceae</taxon>
        <taxon>Telluria group</taxon>
        <taxon>Massilia</taxon>
    </lineage>
</organism>
<dbReference type="InterPro" id="IPR029063">
    <property type="entry name" value="SAM-dependent_MTases_sf"/>
</dbReference>
<dbReference type="GO" id="GO:0008168">
    <property type="term" value="F:methyltransferase activity"/>
    <property type="evidence" value="ECO:0007669"/>
    <property type="project" value="UniProtKB-KW"/>
</dbReference>
<dbReference type="Pfam" id="PF13649">
    <property type="entry name" value="Methyltransf_25"/>
    <property type="match status" value="1"/>
</dbReference>
<proteinExistence type="predicted"/>
<dbReference type="SUPFAM" id="SSF53335">
    <property type="entry name" value="S-adenosyl-L-methionine-dependent methyltransferases"/>
    <property type="match status" value="1"/>
</dbReference>
<keyword evidence="2" id="KW-0808">Transferase</keyword>
<keyword evidence="3" id="KW-1185">Reference proteome</keyword>
<sequence length="374" mass="40034">METKSGHDHPLSGSLLVNGAALRELPVGGNANSMARPGWEENRRPTQLTVTSSAMASHGASGRGMRAYLVVTFHAFVVSTRSREYYVSAAISHRIHELARAARMLAVIGAALKLRSGAGADNAIEEQIRDGVRLALGDALTDLDHAEIAPLLVEIEMAFVESSELFRKPGRTASWKVEDQDLLQAMGRASSNAFDRILGLASTRPSLQAALDGVFLDVGTGVGGVALRAAQTCPELDVDAIDIWEPALRLAAENVAASAHAGRIQLRRLDVTELDPGPRYTLAWLPTMFMTLSVLEQAIDRIAAASCSGGWLIAPLYTRPDEPFMAVMSSLRTLRSGGEVTQAAQLEALLRARGYVDIEVDVGPIATFVMGRLA</sequence>
<name>A0A5C7G7R9_9BURK</name>
<keyword evidence="2" id="KW-0489">Methyltransferase</keyword>
<dbReference type="EMBL" id="VPFD01000002">
    <property type="protein sequence ID" value="TXG02087.1"/>
    <property type="molecule type" value="Genomic_DNA"/>
</dbReference>
<gene>
    <name evidence="2" type="ORF">FVD38_02595</name>
</gene>
<accession>A0A5C7G7R9</accession>
<comment type="caution">
    <text evidence="2">The sequence shown here is derived from an EMBL/GenBank/DDBJ whole genome shotgun (WGS) entry which is preliminary data.</text>
</comment>
<dbReference type="Gene3D" id="3.40.50.150">
    <property type="entry name" value="Vaccinia Virus protein VP39"/>
    <property type="match status" value="1"/>
</dbReference>
<reference evidence="2 3" key="1">
    <citation type="submission" date="2019-08" db="EMBL/GenBank/DDBJ databases">
        <title>Massilia golmudensis sp. nov., isolated from sand in the Qinghai-Tibetan Plateau.</title>
        <authorList>
            <person name="Zhang B."/>
        </authorList>
    </citation>
    <scope>NUCLEOTIDE SEQUENCE [LARGE SCALE GENOMIC DNA]</scope>
    <source>
        <strain evidence="2 3">GEM5</strain>
    </source>
</reference>
<dbReference type="GO" id="GO:0032259">
    <property type="term" value="P:methylation"/>
    <property type="evidence" value="ECO:0007669"/>
    <property type="project" value="UniProtKB-KW"/>
</dbReference>
<dbReference type="CDD" id="cd02440">
    <property type="entry name" value="AdoMet_MTases"/>
    <property type="match status" value="1"/>
</dbReference>
<evidence type="ECO:0000313" key="2">
    <source>
        <dbReference type="EMBL" id="TXG02087.1"/>
    </source>
</evidence>
<dbReference type="InterPro" id="IPR041698">
    <property type="entry name" value="Methyltransf_25"/>
</dbReference>
<dbReference type="Proteomes" id="UP000321413">
    <property type="component" value="Unassembled WGS sequence"/>
</dbReference>
<dbReference type="AlphaFoldDB" id="A0A5C7G7R9"/>